<name>A0A2H5XAM6_9BACT</name>
<proteinExistence type="predicted"/>
<sequence length="90" mass="10059">MPSVDEQPRPTSSEQVNFLFFCQPDDDLLLCRFDIASHEHCHSGQECDHLGRMLVYVKEVGNPPQIPFVAAMGITKSVNCIPILQGSICR</sequence>
<evidence type="ECO:0000313" key="1">
    <source>
        <dbReference type="EMBL" id="GBC98239.1"/>
    </source>
</evidence>
<organism evidence="1 2">
    <name type="scientific">Candidatus Fervidibacter japonicus</name>
    <dbReference type="NCBI Taxonomy" id="2035412"/>
    <lineage>
        <taxon>Bacteria</taxon>
        <taxon>Candidatus Fervidibacterota</taxon>
        <taxon>Candidatus Fervidibacter</taxon>
    </lineage>
</organism>
<dbReference type="Proteomes" id="UP000236173">
    <property type="component" value="Unassembled WGS sequence"/>
</dbReference>
<dbReference type="EMBL" id="BEHT01000008">
    <property type="protein sequence ID" value="GBC98239.1"/>
    <property type="molecule type" value="Genomic_DNA"/>
</dbReference>
<accession>A0A2H5XAM6</accession>
<evidence type="ECO:0000313" key="2">
    <source>
        <dbReference type="Proteomes" id="UP000236173"/>
    </source>
</evidence>
<dbReference type="AlphaFoldDB" id="A0A2H5XAM6"/>
<gene>
    <name evidence="1" type="ORF">HRbin17_00739</name>
</gene>
<protein>
    <submittedName>
        <fullName evidence="1">Uncharacterized protein</fullName>
    </submittedName>
</protein>
<comment type="caution">
    <text evidence="1">The sequence shown here is derived from an EMBL/GenBank/DDBJ whole genome shotgun (WGS) entry which is preliminary data.</text>
</comment>
<reference evidence="2" key="1">
    <citation type="submission" date="2017-09" db="EMBL/GenBank/DDBJ databases">
        <title>Metaegenomics of thermophilic ammonia-oxidizing enrichment culture.</title>
        <authorList>
            <person name="Kato S."/>
            <person name="Suzuki K."/>
        </authorList>
    </citation>
    <scope>NUCLEOTIDE SEQUENCE [LARGE SCALE GENOMIC DNA]</scope>
</reference>